<dbReference type="InterPro" id="IPR007110">
    <property type="entry name" value="Ig-like_dom"/>
</dbReference>
<dbReference type="GO" id="GO:0031430">
    <property type="term" value="C:M band"/>
    <property type="evidence" value="ECO:0007669"/>
    <property type="project" value="TreeGrafter"/>
</dbReference>
<evidence type="ECO:0000313" key="4">
    <source>
        <dbReference type="Proteomes" id="UP000265120"/>
    </source>
</evidence>
<name>A0A3P8UL96_CYNSE</name>
<feature type="domain" description="Ig-like" evidence="2">
    <location>
        <begin position="288"/>
        <end position="378"/>
    </location>
</feature>
<dbReference type="SMART" id="SM00408">
    <property type="entry name" value="IGc2"/>
    <property type="match status" value="6"/>
</dbReference>
<dbReference type="Pfam" id="PF07679">
    <property type="entry name" value="I-set"/>
    <property type="match status" value="6"/>
</dbReference>
<dbReference type="InterPro" id="IPR013098">
    <property type="entry name" value="Ig_I-set"/>
</dbReference>
<dbReference type="GO" id="GO:0045214">
    <property type="term" value="P:sarcomere organization"/>
    <property type="evidence" value="ECO:0007669"/>
    <property type="project" value="TreeGrafter"/>
</dbReference>
<feature type="domain" description="Ig-like" evidence="2">
    <location>
        <begin position="6"/>
        <end position="95"/>
    </location>
</feature>
<dbReference type="Ensembl" id="ENSCSET00000001083.1">
    <property type="protein sequence ID" value="ENSCSEP00000001055.1"/>
    <property type="gene ID" value="ENSCSEG00000000730.1"/>
</dbReference>
<dbReference type="InParanoid" id="A0A3P8UL96"/>
<feature type="domain" description="Ig-like" evidence="2">
    <location>
        <begin position="475"/>
        <end position="559"/>
    </location>
</feature>
<feature type="domain" description="Ig-like" evidence="2">
    <location>
        <begin position="382"/>
        <end position="471"/>
    </location>
</feature>
<dbReference type="PANTHER" id="PTHR13817">
    <property type="entry name" value="TITIN"/>
    <property type="match status" value="1"/>
</dbReference>
<dbReference type="Proteomes" id="UP000265120">
    <property type="component" value="Chromosome 16"/>
</dbReference>
<evidence type="ECO:0000259" key="2">
    <source>
        <dbReference type="PROSITE" id="PS50835"/>
    </source>
</evidence>
<dbReference type="CDD" id="cd00096">
    <property type="entry name" value="Ig"/>
    <property type="match status" value="2"/>
</dbReference>
<dbReference type="InterPro" id="IPR050964">
    <property type="entry name" value="Striated_Muscle_Regulatory"/>
</dbReference>
<dbReference type="STRING" id="244447.ENSCSEP00000001055"/>
<dbReference type="GeneTree" id="ENSGT01110000267173"/>
<dbReference type="SUPFAM" id="SSF48726">
    <property type="entry name" value="Immunoglobulin"/>
    <property type="match status" value="6"/>
</dbReference>
<dbReference type="FunFam" id="2.60.40.10:FF:000022">
    <property type="entry name" value="Cardiac titin"/>
    <property type="match status" value="6"/>
</dbReference>
<evidence type="ECO:0000313" key="3">
    <source>
        <dbReference type="Ensembl" id="ENSCSEP00000001055.1"/>
    </source>
</evidence>
<keyword evidence="1" id="KW-0677">Repeat</keyword>
<feature type="domain" description="Ig-like" evidence="2">
    <location>
        <begin position="103"/>
        <end position="191"/>
    </location>
</feature>
<dbReference type="Gene3D" id="2.60.40.10">
    <property type="entry name" value="Immunoglobulins"/>
    <property type="match status" value="6"/>
</dbReference>
<protein>
    <recommendedName>
        <fullName evidence="2">Ig-like domain-containing protein</fullName>
    </recommendedName>
</protein>
<reference evidence="3 4" key="1">
    <citation type="journal article" date="2014" name="Nat. Genet.">
        <title>Whole-genome sequence of a flatfish provides insights into ZW sex chromosome evolution and adaptation to a benthic lifestyle.</title>
        <authorList>
            <person name="Chen S."/>
            <person name="Zhang G."/>
            <person name="Shao C."/>
            <person name="Huang Q."/>
            <person name="Liu G."/>
            <person name="Zhang P."/>
            <person name="Song W."/>
            <person name="An N."/>
            <person name="Chalopin D."/>
            <person name="Volff J.N."/>
            <person name="Hong Y."/>
            <person name="Li Q."/>
            <person name="Sha Z."/>
            <person name="Zhou H."/>
            <person name="Xie M."/>
            <person name="Yu Q."/>
            <person name="Liu Y."/>
            <person name="Xiang H."/>
            <person name="Wang N."/>
            <person name="Wu K."/>
            <person name="Yang C."/>
            <person name="Zhou Q."/>
            <person name="Liao X."/>
            <person name="Yang L."/>
            <person name="Hu Q."/>
            <person name="Zhang J."/>
            <person name="Meng L."/>
            <person name="Jin L."/>
            <person name="Tian Y."/>
            <person name="Lian J."/>
            <person name="Yang J."/>
            <person name="Miao G."/>
            <person name="Liu S."/>
            <person name="Liang Z."/>
            <person name="Yan F."/>
            <person name="Li Y."/>
            <person name="Sun B."/>
            <person name="Zhang H."/>
            <person name="Zhang J."/>
            <person name="Zhu Y."/>
            <person name="Du M."/>
            <person name="Zhao Y."/>
            <person name="Schartl M."/>
            <person name="Tang Q."/>
            <person name="Wang J."/>
        </authorList>
    </citation>
    <scope>NUCLEOTIDE SEQUENCE</scope>
</reference>
<dbReference type="InterPro" id="IPR003598">
    <property type="entry name" value="Ig_sub2"/>
</dbReference>
<dbReference type="PROSITE" id="PS50835">
    <property type="entry name" value="IG_LIKE"/>
    <property type="match status" value="6"/>
</dbReference>
<sequence>GAMLKKSLIVEPAESITVTAGDSATLECKISGSPELKVKWYKDGKEMISGRKYKMTLKDNVSTMKILTAEKGDTSEYKFEVSNKVGKDQCTCSVTVLDRIMPPTFTKTLKRVDGIIGNDICMECKVSGSQPMTIAWFKDDQQEVSGLKFQPEFKDSSATLKILSLEKADSGVYKCRASNSAGFKETSGTLYVKEPPVFTLEPTNQDVIPGTTVSFKSAFSGTPPLAVKWFKEEKEITTGGTYFIKKDSSSSSLELHAVKPGDSAKYTCQVSNDAGKVDCTAVLFVKEPPMFIRKLETTKLLTSGGSCKLECKATGSPIINFKWFKDEMEISPGPKYTMSVVDLVASIEILGCSVEDSGEYLCVASSEAGVDRCSSTVTVKEPPVFIRSLEPKDVVKGSELTLEGQVSGSVPFSVSFYKNTKPVRNDKRHTIVVKDDLVALQVHAVEGTDVGTYQCVVENEVGTASCECEITLKEPPLFVQKLENLSLLVGSEANLTCTVKGSEPITVSWLKDNHELKEAENVQITSVLNISKTEKSDTGEYTFEVSNDVGQSSCKATLTVLGGFSKCGSNKLLWILVNS</sequence>
<organism evidence="3 4">
    <name type="scientific">Cynoglossus semilaevis</name>
    <name type="common">Tongue sole</name>
    <dbReference type="NCBI Taxonomy" id="244447"/>
    <lineage>
        <taxon>Eukaryota</taxon>
        <taxon>Metazoa</taxon>
        <taxon>Chordata</taxon>
        <taxon>Craniata</taxon>
        <taxon>Vertebrata</taxon>
        <taxon>Euteleostomi</taxon>
        <taxon>Actinopterygii</taxon>
        <taxon>Neopterygii</taxon>
        <taxon>Teleostei</taxon>
        <taxon>Neoteleostei</taxon>
        <taxon>Acanthomorphata</taxon>
        <taxon>Carangaria</taxon>
        <taxon>Pleuronectiformes</taxon>
        <taxon>Pleuronectoidei</taxon>
        <taxon>Cynoglossidae</taxon>
        <taxon>Cynoglossinae</taxon>
        <taxon>Cynoglossus</taxon>
    </lineage>
</organism>
<evidence type="ECO:0000256" key="1">
    <source>
        <dbReference type="ARBA" id="ARBA00022737"/>
    </source>
</evidence>
<dbReference type="SMART" id="SM00409">
    <property type="entry name" value="IG"/>
    <property type="match status" value="6"/>
</dbReference>
<feature type="domain" description="Ig-like" evidence="2">
    <location>
        <begin position="196"/>
        <end position="284"/>
    </location>
</feature>
<keyword evidence="4" id="KW-1185">Reference proteome</keyword>
<dbReference type="OMA" id="NDDYQET"/>
<reference evidence="3" key="3">
    <citation type="submission" date="2025-09" db="UniProtKB">
        <authorList>
            <consortium name="Ensembl"/>
        </authorList>
    </citation>
    <scope>IDENTIFICATION</scope>
</reference>
<accession>A0A3P8UL96</accession>
<dbReference type="InterPro" id="IPR036179">
    <property type="entry name" value="Ig-like_dom_sf"/>
</dbReference>
<proteinExistence type="predicted"/>
<dbReference type="PANTHER" id="PTHR13817:SF151">
    <property type="entry name" value="TITIN"/>
    <property type="match status" value="1"/>
</dbReference>
<reference evidence="3" key="2">
    <citation type="submission" date="2025-08" db="UniProtKB">
        <authorList>
            <consortium name="Ensembl"/>
        </authorList>
    </citation>
    <scope>IDENTIFICATION</scope>
</reference>
<dbReference type="InterPro" id="IPR013783">
    <property type="entry name" value="Ig-like_fold"/>
</dbReference>
<dbReference type="InterPro" id="IPR003599">
    <property type="entry name" value="Ig_sub"/>
</dbReference>
<dbReference type="AlphaFoldDB" id="A0A3P8UL96"/>